<dbReference type="PANTHER" id="PTHR10333">
    <property type="entry name" value="INHIBITOR OF GROWTH PROTEIN"/>
    <property type="match status" value="1"/>
</dbReference>
<evidence type="ECO:0000256" key="7">
    <source>
        <dbReference type="ARBA" id="ARBA00023242"/>
    </source>
</evidence>
<feature type="binding site" evidence="9">
    <location>
        <position position="737"/>
    </location>
    <ligand>
        <name>Zn(2+)</name>
        <dbReference type="ChEBI" id="CHEBI:29105"/>
        <label>1</label>
    </ligand>
</feature>
<evidence type="ECO:0000256" key="8">
    <source>
        <dbReference type="PIRSR" id="PIRSR628651-50"/>
    </source>
</evidence>
<dbReference type="Gene3D" id="3.30.40.10">
    <property type="entry name" value="Zinc/RING finger domain, C3HC4 (zinc finger)"/>
    <property type="match status" value="1"/>
</dbReference>
<feature type="compositionally biased region" description="Basic and acidic residues" evidence="12">
    <location>
        <begin position="535"/>
        <end position="546"/>
    </location>
</feature>
<feature type="domain" description="PHD-type" evidence="13">
    <location>
        <begin position="707"/>
        <end position="757"/>
    </location>
</feature>
<keyword evidence="7 11" id="KW-0539">Nucleus</keyword>
<dbReference type="SMART" id="SM01408">
    <property type="entry name" value="ING"/>
    <property type="match status" value="1"/>
</dbReference>
<dbReference type="InterPro" id="IPR024610">
    <property type="entry name" value="ING_N_histone-binding"/>
</dbReference>
<dbReference type="GO" id="GO:0008270">
    <property type="term" value="F:zinc ion binding"/>
    <property type="evidence" value="ECO:0007669"/>
    <property type="project" value="UniProtKB-KW"/>
</dbReference>
<dbReference type="InterPro" id="IPR028651">
    <property type="entry name" value="ING_fam"/>
</dbReference>
<dbReference type="InterPro" id="IPR013083">
    <property type="entry name" value="Znf_RING/FYVE/PHD"/>
</dbReference>
<feature type="site" description="Histone H3K4me3 binding" evidence="8">
    <location>
        <position position="709"/>
    </location>
</feature>
<comment type="function">
    <text evidence="11">Component of an histone acetyltransferase complex.</text>
</comment>
<dbReference type="HOGENOM" id="CLU_006204_0_1_1"/>
<reference evidence="14" key="1">
    <citation type="submission" date="2015-01" db="EMBL/GenBank/DDBJ databases">
        <title>The Genome Sequence of Cladophialophora bantiana CBS 173.52.</title>
        <authorList>
            <consortium name="The Broad Institute Genomics Platform"/>
            <person name="Cuomo C."/>
            <person name="de Hoog S."/>
            <person name="Gorbushina A."/>
            <person name="Stielow B."/>
            <person name="Teixiera M."/>
            <person name="Abouelleil A."/>
            <person name="Chapman S.B."/>
            <person name="Priest M."/>
            <person name="Young S.K."/>
            <person name="Wortman J."/>
            <person name="Nusbaum C."/>
            <person name="Birren B."/>
        </authorList>
    </citation>
    <scope>NUCLEOTIDE SEQUENCE [LARGE SCALE GENOMIC DNA]</scope>
    <source>
        <strain evidence="14">CBS 173.52</strain>
    </source>
</reference>
<feature type="region of interest" description="Disordered" evidence="12">
    <location>
        <begin position="1"/>
        <end position="23"/>
    </location>
</feature>
<evidence type="ECO:0000256" key="9">
    <source>
        <dbReference type="PIRSR" id="PIRSR628651-51"/>
    </source>
</evidence>
<evidence type="ECO:0000256" key="2">
    <source>
        <dbReference type="ARBA" id="ARBA00010210"/>
    </source>
</evidence>
<feature type="site" description="Histone H3K4me3 binding" evidence="8">
    <location>
        <position position="724"/>
    </location>
</feature>
<evidence type="ECO:0000259" key="13">
    <source>
        <dbReference type="PROSITE" id="PS50016"/>
    </source>
</evidence>
<dbReference type="Gene3D" id="6.10.140.1740">
    <property type="match status" value="1"/>
</dbReference>
<evidence type="ECO:0000256" key="3">
    <source>
        <dbReference type="ARBA" id="ARBA00022723"/>
    </source>
</evidence>
<feature type="site" description="Histone H3K4me3 binding" evidence="8">
    <location>
        <position position="720"/>
    </location>
</feature>
<feature type="binding site" evidence="9">
    <location>
        <position position="712"/>
    </location>
    <ligand>
        <name>Zn(2+)</name>
        <dbReference type="ChEBI" id="CHEBI:29105"/>
        <label>1</label>
    </ligand>
</feature>
<comment type="similarity">
    <text evidence="2 11">Belongs to the ING family.</text>
</comment>
<dbReference type="InterPro" id="IPR019786">
    <property type="entry name" value="Zinc_finger_PHD-type_CS"/>
</dbReference>
<feature type="compositionally biased region" description="Low complexity" evidence="12">
    <location>
        <begin position="587"/>
        <end position="602"/>
    </location>
</feature>
<gene>
    <name evidence="14" type="ORF">Z519_04928</name>
</gene>
<evidence type="ECO:0000256" key="10">
    <source>
        <dbReference type="PROSITE-ProRule" id="PRU00146"/>
    </source>
</evidence>
<comment type="subunit">
    <text evidence="11">Component of an histone acetyltransferase complex. Interacts with H3K4me3 and to a lesser extent with H3K4me2.</text>
</comment>
<feature type="site" description="Histone H3K4me3 binding" evidence="8">
    <location>
        <position position="732"/>
    </location>
</feature>
<dbReference type="OrthoDB" id="4173905at2759"/>
<dbReference type="SMART" id="SM00249">
    <property type="entry name" value="PHD"/>
    <property type="match status" value="1"/>
</dbReference>
<dbReference type="GO" id="GO:0033698">
    <property type="term" value="C:Rpd3L complex"/>
    <property type="evidence" value="ECO:0007669"/>
    <property type="project" value="TreeGrafter"/>
</dbReference>
<dbReference type="PANTHER" id="PTHR10333:SF42">
    <property type="entry name" value="INHIBITOR OF GROWTH PROTEIN 5"/>
    <property type="match status" value="1"/>
</dbReference>
<dbReference type="PROSITE" id="PS50016">
    <property type="entry name" value="ZF_PHD_2"/>
    <property type="match status" value="1"/>
</dbReference>
<dbReference type="InterPro" id="IPR001965">
    <property type="entry name" value="Znf_PHD"/>
</dbReference>
<comment type="domain">
    <text evidence="11">The PHD-type zinc finger mediates the binding to H3K4me3.</text>
</comment>
<dbReference type="CDD" id="cd15505">
    <property type="entry name" value="PHD_ING"/>
    <property type="match status" value="1"/>
</dbReference>
<feature type="binding site" evidence="9">
    <location>
        <position position="751"/>
    </location>
    <ligand>
        <name>Zn(2+)</name>
        <dbReference type="ChEBI" id="CHEBI:29105"/>
        <label>2</label>
    </ligand>
</feature>
<evidence type="ECO:0000256" key="11">
    <source>
        <dbReference type="RuleBase" id="RU361213"/>
    </source>
</evidence>
<dbReference type="GO" id="GO:0070210">
    <property type="term" value="C:Rpd3L-Expanded complex"/>
    <property type="evidence" value="ECO:0007669"/>
    <property type="project" value="TreeGrafter"/>
</dbReference>
<dbReference type="AlphaFoldDB" id="A0A0D2HNH6"/>
<keyword evidence="6 11" id="KW-0156">Chromatin regulator</keyword>
<feature type="binding site" evidence="9">
    <location>
        <position position="734"/>
    </location>
    <ligand>
        <name>Zn(2+)</name>
        <dbReference type="ChEBI" id="CHEBI:29105"/>
        <label>1</label>
    </ligand>
</feature>
<feature type="binding site" evidence="9">
    <location>
        <position position="723"/>
    </location>
    <ligand>
        <name>Zn(2+)</name>
        <dbReference type="ChEBI" id="CHEBI:29105"/>
        <label>2</label>
    </ligand>
</feature>
<evidence type="ECO:0000313" key="14">
    <source>
        <dbReference type="EMBL" id="KIW94948.1"/>
    </source>
</evidence>
<evidence type="ECO:0000256" key="5">
    <source>
        <dbReference type="ARBA" id="ARBA00022833"/>
    </source>
</evidence>
<feature type="binding site" evidence="9">
    <location>
        <position position="728"/>
    </location>
    <ligand>
        <name>Zn(2+)</name>
        <dbReference type="ChEBI" id="CHEBI:29105"/>
        <label>2</label>
    </ligand>
</feature>
<dbReference type="GeneID" id="27697856"/>
<evidence type="ECO:0000256" key="4">
    <source>
        <dbReference type="ARBA" id="ARBA00022771"/>
    </source>
</evidence>
<keyword evidence="5 9" id="KW-0862">Zinc</keyword>
<dbReference type="GO" id="GO:0006355">
    <property type="term" value="P:regulation of DNA-templated transcription"/>
    <property type="evidence" value="ECO:0007669"/>
    <property type="project" value="TreeGrafter"/>
</dbReference>
<feature type="compositionally biased region" description="Low complexity" evidence="12">
    <location>
        <begin position="475"/>
        <end position="491"/>
    </location>
</feature>
<name>A0A0D2HNH6_CLAB1</name>
<feature type="compositionally biased region" description="Acidic residues" evidence="12">
    <location>
        <begin position="691"/>
        <end position="707"/>
    </location>
</feature>
<keyword evidence="3 9" id="KW-0479">Metal-binding</keyword>
<evidence type="ECO:0000256" key="12">
    <source>
        <dbReference type="SAM" id="MobiDB-lite"/>
    </source>
</evidence>
<evidence type="ECO:0000256" key="6">
    <source>
        <dbReference type="ARBA" id="ARBA00022853"/>
    </source>
</evidence>
<dbReference type="VEuPathDB" id="FungiDB:Z519_04928"/>
<dbReference type="GO" id="GO:0006325">
    <property type="term" value="P:chromatin organization"/>
    <property type="evidence" value="ECO:0007669"/>
    <property type="project" value="UniProtKB-KW"/>
</dbReference>
<evidence type="ECO:0000256" key="1">
    <source>
        <dbReference type="ARBA" id="ARBA00004123"/>
    </source>
</evidence>
<feature type="binding site" evidence="9">
    <location>
        <position position="754"/>
    </location>
    <ligand>
        <name>Zn(2+)</name>
        <dbReference type="ChEBI" id="CHEBI:29105"/>
        <label>2</label>
    </ligand>
</feature>
<keyword evidence="4 10" id="KW-0863">Zinc-finger</keyword>
<dbReference type="InterPro" id="IPR011011">
    <property type="entry name" value="Znf_FYVE_PHD"/>
</dbReference>
<protein>
    <recommendedName>
        <fullName evidence="11">Chromatin modification-related protein</fullName>
    </recommendedName>
</protein>
<feature type="compositionally biased region" description="Basic and acidic residues" evidence="12">
    <location>
        <begin position="496"/>
        <end position="511"/>
    </location>
</feature>
<organism evidence="14">
    <name type="scientific">Cladophialophora bantiana (strain ATCC 10958 / CBS 173.52 / CDC B-1940 / NIH 8579)</name>
    <name type="common">Xylohypha bantiana</name>
    <dbReference type="NCBI Taxonomy" id="1442370"/>
    <lineage>
        <taxon>Eukaryota</taxon>
        <taxon>Fungi</taxon>
        <taxon>Dikarya</taxon>
        <taxon>Ascomycota</taxon>
        <taxon>Pezizomycotina</taxon>
        <taxon>Eurotiomycetes</taxon>
        <taxon>Chaetothyriomycetidae</taxon>
        <taxon>Chaetothyriales</taxon>
        <taxon>Herpotrichiellaceae</taxon>
        <taxon>Cladophialophora</taxon>
    </lineage>
</organism>
<sequence>MTTTTTLGTSNLRGGPSRLTRINPARASKGLGSTLLRQNSLVSNSGLALASSSNAVASQTQNNNDPPGMYPAITQFADAIAALPREYRRHTSLLKEVDAKAWGPEGNLQDILERCLTDSATATRNLAAASQNLTGSVAADDALNLSEANSVAGASVDNASLASARSADPIIMQRRQQYHALRQNLMAIMVTMDEKNHVINNANEEVARHIRRLDRIWPHIAEEISEEARLGSLKHWAYTETNPVKKPTAPTTRREAAAAGLATLHESEVAHRSEARREALLARRQRVAAHHADSDFDDSRPPPRKTTTGGKKRVAEAAPDPTGLGISGAGTGKRKRPEKPAVAGVAMERSISSVLGGRPMSRENSQQENAKKRKASATATSVARKRYESNSVLKKPAKFRNYRINAATQDSPKVASSPLAGTTGKEAYKRSPALSTVRPAAGRGRQNSTHTLEGAKGRPSSLTSSRNGNGNNVTASASELSSSAAVSGKSTSEVKNIIKETKVDKGERLVEEESASPNGLANEHPAKGATSADKSSSKQDATKGDLQDDASTKGTASPRLPLALQTNELKNERLGRGRASKTSTPVAGTFAEAEAAETSSTAGNGGAATKTKRPARPRVKDHGLHDSLSPKGLPMKRPHKKSGSLSFPSTTSASNNGQRLKDETDPPTKSSTPSERDLALNSTANNVGAGEVDEEDEENEGAEEDEERYCYCQGVSYGEMVACDRDDCPRQWFHLECIGLKSVPKSAKWYCDECKEVLARSERGGGKGKNGGNGNNGK</sequence>
<feature type="compositionally biased region" description="Polar residues" evidence="12">
    <location>
        <begin position="643"/>
        <end position="658"/>
    </location>
</feature>
<dbReference type="RefSeq" id="XP_016621617.1">
    <property type="nucleotide sequence ID" value="XM_016762670.1"/>
</dbReference>
<accession>A0A0D2HNH6</accession>
<feature type="region of interest" description="Disordered" evidence="12">
    <location>
        <begin position="282"/>
        <end position="707"/>
    </location>
</feature>
<proteinExistence type="inferred from homology"/>
<feature type="compositionally biased region" description="Basic and acidic residues" evidence="12">
    <location>
        <begin position="290"/>
        <end position="301"/>
    </location>
</feature>
<dbReference type="Pfam" id="PF12998">
    <property type="entry name" value="ING"/>
    <property type="match status" value="2"/>
</dbReference>
<dbReference type="SUPFAM" id="SSF57903">
    <property type="entry name" value="FYVE/PHD zinc finger"/>
    <property type="match status" value="1"/>
</dbReference>
<feature type="compositionally biased region" description="Polar residues" evidence="12">
    <location>
        <begin position="460"/>
        <end position="474"/>
    </location>
</feature>
<dbReference type="PROSITE" id="PS01359">
    <property type="entry name" value="ZF_PHD_1"/>
    <property type="match status" value="1"/>
</dbReference>
<comment type="subcellular location">
    <subcellularLocation>
        <location evidence="1 11">Nucleus</location>
    </subcellularLocation>
</comment>
<feature type="binding site" evidence="9">
    <location>
        <position position="710"/>
    </location>
    <ligand>
        <name>Zn(2+)</name>
        <dbReference type="ChEBI" id="CHEBI:29105"/>
        <label>1</label>
    </ligand>
</feature>
<dbReference type="EMBL" id="KN846985">
    <property type="protein sequence ID" value="KIW94948.1"/>
    <property type="molecule type" value="Genomic_DNA"/>
</dbReference>
<dbReference type="InterPro" id="IPR019787">
    <property type="entry name" value="Znf_PHD-finger"/>
</dbReference>